<feature type="transmembrane region" description="Helical" evidence="6">
    <location>
        <begin position="477"/>
        <end position="502"/>
    </location>
</feature>
<evidence type="ECO:0000256" key="1">
    <source>
        <dbReference type="ARBA" id="ARBA00004651"/>
    </source>
</evidence>
<proteinExistence type="predicted"/>
<feature type="transmembrane region" description="Helical" evidence="6">
    <location>
        <begin position="410"/>
        <end position="427"/>
    </location>
</feature>
<keyword evidence="4 6" id="KW-1133">Transmembrane helix</keyword>
<gene>
    <name evidence="9" type="ORF">CKO21_13800</name>
</gene>
<dbReference type="Pfam" id="PF12704">
    <property type="entry name" value="MacB_PCD"/>
    <property type="match status" value="1"/>
</dbReference>
<protein>
    <submittedName>
        <fullName evidence="9">ABC transporter permease</fullName>
    </submittedName>
</protein>
<keyword evidence="10" id="KW-1185">Reference proteome</keyword>
<feature type="transmembrane region" description="Helical" evidence="6">
    <location>
        <begin position="723"/>
        <end position="749"/>
    </location>
</feature>
<comment type="caution">
    <text evidence="9">The sequence shown here is derived from an EMBL/GenBank/DDBJ whole genome shotgun (WGS) entry which is preliminary data.</text>
</comment>
<dbReference type="InterPro" id="IPR025857">
    <property type="entry name" value="MacB_PCD"/>
</dbReference>
<dbReference type="AlphaFoldDB" id="A0A934QK15"/>
<keyword evidence="5 6" id="KW-0472">Membrane</keyword>
<evidence type="ECO:0000313" key="10">
    <source>
        <dbReference type="Proteomes" id="UP000778970"/>
    </source>
</evidence>
<feature type="transmembrane region" description="Helical" evidence="6">
    <location>
        <begin position="316"/>
        <end position="346"/>
    </location>
</feature>
<dbReference type="EMBL" id="NRRE01000027">
    <property type="protein sequence ID" value="MBK1698317.1"/>
    <property type="molecule type" value="Genomic_DNA"/>
</dbReference>
<feature type="domain" description="MacB-like periplasmic core" evidence="8">
    <location>
        <begin position="37"/>
        <end position="242"/>
    </location>
</feature>
<feature type="transmembrane region" description="Helical" evidence="6">
    <location>
        <begin position="271"/>
        <end position="295"/>
    </location>
</feature>
<dbReference type="GO" id="GO:0005886">
    <property type="term" value="C:plasma membrane"/>
    <property type="evidence" value="ECO:0007669"/>
    <property type="project" value="UniProtKB-SubCell"/>
</dbReference>
<feature type="transmembrane region" description="Helical" evidence="6">
    <location>
        <begin position="366"/>
        <end position="389"/>
    </location>
</feature>
<dbReference type="InterPro" id="IPR038766">
    <property type="entry name" value="Membrane_comp_ABC_pdt"/>
</dbReference>
<evidence type="ECO:0000313" key="9">
    <source>
        <dbReference type="EMBL" id="MBK1698317.1"/>
    </source>
</evidence>
<feature type="transmembrane region" description="Helical" evidence="6">
    <location>
        <begin position="770"/>
        <end position="793"/>
    </location>
</feature>
<evidence type="ECO:0000256" key="3">
    <source>
        <dbReference type="ARBA" id="ARBA00022692"/>
    </source>
</evidence>
<feature type="transmembrane region" description="Helical" evidence="6">
    <location>
        <begin position="433"/>
        <end position="456"/>
    </location>
</feature>
<name>A0A934QK15_9PROT</name>
<evidence type="ECO:0000259" key="8">
    <source>
        <dbReference type="Pfam" id="PF12704"/>
    </source>
</evidence>
<dbReference type="InterPro" id="IPR003838">
    <property type="entry name" value="ABC3_permease_C"/>
</dbReference>
<sequence>MKRLPDHAYAQDLHPGTLFTLLKAELAAGVYGLRLFVAAVAVAAGMLGTVWLLADGLTGALAENGKRMLGGDLAVEVINAPLGGETLNEMRQLGRVSQVVELRTSARAEALRAAVELKAVDARYPLYGAVELDGAADLQDAFAMRDGRPGAVVEPALLQRLGIQVGDAIRLGRQTFTVRAALTLEPDRLASGGFMVGPRVMIARDQLESAGLTGRGTLVEYVTRLRLPEGAEVETAADRLNAIAPARGWDLERPRDVGERVRRVAERTTTFLGVAGLVALAIGLSGAWTAATVWVQRRGRTIALYRLSGATAGLVTALHAAIIAVAGVLSLALGIAIAFGVVWFLMDLIAGRLHLSWGLSDLAIPAAQVVATLTLGLAGASAAALSAAARTPPGTAMRSGEAAVSPHARHVALGALGVLAALALAVVSLPQPYLAATAATGLAIAALALGVAGWLLALLATRRTPRSFLGLVARQGLAVPGSAATKALALGIGIAGITAVIAAQNSLEGSLRADLPSRAPDLVLIDVQPDQVEHIRERVQSDDGLGRLEATPFMRARILQVNGKPAEEVIVDESERWVIEGDRSFSWSPGPTCEAIMQGKWWPKDYNGPPLISAQEDVAEAFGLSPGATITYSVLGRTFTSEVANIRQESYRSYRPDYLLVASPQPFREAPHSWIVTLKGVGPNADAAVDAVMRDLGQAAPNVTSIDVRRIVGQITAVIDGAILGSLAVAATLLLAGALTLAAAVTADVDARRREALAFTLIGASRREIALARLIEAAVIGVLAAILGGAAGLQGGRWLADQALRIDWEPGLLAFLLPAVLGVVAAVAAGLAGGIGAVPRGRGQLVRQLSS</sequence>
<dbReference type="PANTHER" id="PTHR30287">
    <property type="entry name" value="MEMBRANE COMPONENT OF PREDICTED ABC SUPERFAMILY METABOLITE UPTAKE TRANSPORTER"/>
    <property type="match status" value="1"/>
</dbReference>
<evidence type="ECO:0000259" key="7">
    <source>
        <dbReference type="Pfam" id="PF02687"/>
    </source>
</evidence>
<evidence type="ECO:0000256" key="2">
    <source>
        <dbReference type="ARBA" id="ARBA00022475"/>
    </source>
</evidence>
<feature type="transmembrane region" description="Helical" evidence="6">
    <location>
        <begin position="813"/>
        <end position="838"/>
    </location>
</feature>
<feature type="domain" description="ABC3 transporter permease C-terminal" evidence="7">
    <location>
        <begin position="729"/>
        <end position="830"/>
    </location>
</feature>
<dbReference type="Proteomes" id="UP000778970">
    <property type="component" value="Unassembled WGS sequence"/>
</dbReference>
<dbReference type="PANTHER" id="PTHR30287:SF1">
    <property type="entry name" value="INNER MEMBRANE PROTEIN"/>
    <property type="match status" value="1"/>
</dbReference>
<accession>A0A934QK15</accession>
<organism evidence="9 10">
    <name type="scientific">Rhodovibrio salinarum</name>
    <dbReference type="NCBI Taxonomy" id="1087"/>
    <lineage>
        <taxon>Bacteria</taxon>
        <taxon>Pseudomonadati</taxon>
        <taxon>Pseudomonadota</taxon>
        <taxon>Alphaproteobacteria</taxon>
        <taxon>Rhodospirillales</taxon>
        <taxon>Rhodovibrionaceae</taxon>
        <taxon>Rhodovibrio</taxon>
    </lineage>
</organism>
<feature type="transmembrane region" description="Helical" evidence="6">
    <location>
        <begin position="31"/>
        <end position="54"/>
    </location>
</feature>
<keyword evidence="2" id="KW-1003">Cell membrane</keyword>
<comment type="subcellular location">
    <subcellularLocation>
        <location evidence="1">Cell membrane</location>
        <topology evidence="1">Multi-pass membrane protein</topology>
    </subcellularLocation>
</comment>
<evidence type="ECO:0000256" key="5">
    <source>
        <dbReference type="ARBA" id="ARBA00023136"/>
    </source>
</evidence>
<reference evidence="9" key="2">
    <citation type="journal article" date="2020" name="Microorganisms">
        <title>Osmotic Adaptation and Compatible Solute Biosynthesis of Phototrophic Bacteria as Revealed from Genome Analyses.</title>
        <authorList>
            <person name="Imhoff J.F."/>
            <person name="Rahn T."/>
            <person name="Kunzel S."/>
            <person name="Keller A."/>
            <person name="Neulinger S.C."/>
        </authorList>
    </citation>
    <scope>NUCLEOTIDE SEQUENCE</scope>
    <source>
        <strain evidence="9">DSM 9154</strain>
    </source>
</reference>
<dbReference type="RefSeq" id="WP_027288342.1">
    <property type="nucleotide sequence ID" value="NZ_NRRE01000027.1"/>
</dbReference>
<dbReference type="Pfam" id="PF02687">
    <property type="entry name" value="FtsX"/>
    <property type="match status" value="1"/>
</dbReference>
<reference evidence="9" key="1">
    <citation type="submission" date="2017-08" db="EMBL/GenBank/DDBJ databases">
        <authorList>
            <person name="Imhoff J.F."/>
            <person name="Rahn T."/>
            <person name="Kuenzel S."/>
            <person name="Neulinger S.C."/>
        </authorList>
    </citation>
    <scope>NUCLEOTIDE SEQUENCE</scope>
    <source>
        <strain evidence="9">DSM 9154</strain>
    </source>
</reference>
<keyword evidence="3 6" id="KW-0812">Transmembrane</keyword>
<evidence type="ECO:0000256" key="6">
    <source>
        <dbReference type="SAM" id="Phobius"/>
    </source>
</evidence>
<evidence type="ECO:0000256" key="4">
    <source>
        <dbReference type="ARBA" id="ARBA00022989"/>
    </source>
</evidence>